<dbReference type="InterPro" id="IPR038090">
    <property type="entry name" value="Cdt1_C_WH_dom_sf"/>
</dbReference>
<dbReference type="EMBL" id="UYJE01001153">
    <property type="protein sequence ID" value="VDH99576.1"/>
    <property type="molecule type" value="Genomic_DNA"/>
</dbReference>
<feature type="compositionally biased region" description="Basic and acidic residues" evidence="3">
    <location>
        <begin position="101"/>
        <end position="115"/>
    </location>
</feature>
<dbReference type="GO" id="GO:0005634">
    <property type="term" value="C:nucleus"/>
    <property type="evidence" value="ECO:0007669"/>
    <property type="project" value="TreeGrafter"/>
</dbReference>
<gene>
    <name evidence="5" type="ORF">MGAL_10B072927</name>
</gene>
<dbReference type="CDD" id="cd08674">
    <property type="entry name" value="Cdt1_m"/>
    <property type="match status" value="1"/>
</dbReference>
<dbReference type="Gene3D" id="1.10.10.1420">
    <property type="entry name" value="DNA replication factor Cdt1, C-terminal WH domain"/>
    <property type="match status" value="1"/>
</dbReference>
<dbReference type="Pfam" id="PF08839">
    <property type="entry name" value="CDT1"/>
    <property type="match status" value="1"/>
</dbReference>
<evidence type="ECO:0000259" key="4">
    <source>
        <dbReference type="SMART" id="SM01075"/>
    </source>
</evidence>
<comment type="similarity">
    <text evidence="1">Belongs to the Cdt1 family.</text>
</comment>
<dbReference type="GO" id="GO:0000076">
    <property type="term" value="P:DNA replication checkpoint signaling"/>
    <property type="evidence" value="ECO:0007669"/>
    <property type="project" value="TreeGrafter"/>
</dbReference>
<feature type="domain" description="CDT1 Geminin-binding" evidence="4">
    <location>
        <begin position="325"/>
        <end position="493"/>
    </location>
</feature>
<organism evidence="5 6">
    <name type="scientific">Mytilus galloprovincialis</name>
    <name type="common">Mediterranean mussel</name>
    <dbReference type="NCBI Taxonomy" id="29158"/>
    <lineage>
        <taxon>Eukaryota</taxon>
        <taxon>Metazoa</taxon>
        <taxon>Spiralia</taxon>
        <taxon>Lophotrochozoa</taxon>
        <taxon>Mollusca</taxon>
        <taxon>Bivalvia</taxon>
        <taxon>Autobranchia</taxon>
        <taxon>Pteriomorphia</taxon>
        <taxon>Mytilida</taxon>
        <taxon>Mytiloidea</taxon>
        <taxon>Mytilidae</taxon>
        <taxon>Mytilinae</taxon>
        <taxon>Mytilus</taxon>
    </lineage>
</organism>
<evidence type="ECO:0000313" key="6">
    <source>
        <dbReference type="Proteomes" id="UP000596742"/>
    </source>
</evidence>
<dbReference type="Proteomes" id="UP000596742">
    <property type="component" value="Unassembled WGS sequence"/>
</dbReference>
<feature type="compositionally biased region" description="Polar residues" evidence="3">
    <location>
        <begin position="37"/>
        <end position="56"/>
    </location>
</feature>
<accession>A0A8B6C355</accession>
<dbReference type="PANTHER" id="PTHR28637">
    <property type="entry name" value="DNA REPLICATION FACTOR CDT1"/>
    <property type="match status" value="1"/>
</dbReference>
<dbReference type="Pfam" id="PF16679">
    <property type="entry name" value="CDT1_C"/>
    <property type="match status" value="1"/>
</dbReference>
<dbReference type="InterPro" id="IPR014939">
    <property type="entry name" value="CDT1_Gemini-bd-like"/>
</dbReference>
<dbReference type="SUPFAM" id="SSF46785">
    <property type="entry name" value="Winged helix' DNA-binding domain"/>
    <property type="match status" value="1"/>
</dbReference>
<reference evidence="5" key="1">
    <citation type="submission" date="2018-11" db="EMBL/GenBank/DDBJ databases">
        <authorList>
            <person name="Alioto T."/>
            <person name="Alioto T."/>
        </authorList>
    </citation>
    <scope>NUCLEOTIDE SEQUENCE</scope>
</reference>
<dbReference type="GO" id="GO:0070182">
    <property type="term" value="F:DNA polymerase binding"/>
    <property type="evidence" value="ECO:0007669"/>
    <property type="project" value="TreeGrafter"/>
</dbReference>
<dbReference type="SMART" id="SM01075">
    <property type="entry name" value="CDT1"/>
    <property type="match status" value="1"/>
</dbReference>
<keyword evidence="6" id="KW-1185">Reference proteome</keyword>
<evidence type="ECO:0000256" key="3">
    <source>
        <dbReference type="SAM" id="MobiDB-lite"/>
    </source>
</evidence>
<name>A0A8B6C355_MYTGA</name>
<feature type="region of interest" description="Disordered" evidence="3">
    <location>
        <begin position="1"/>
        <end position="160"/>
    </location>
</feature>
<dbReference type="GO" id="GO:0030174">
    <property type="term" value="P:regulation of DNA-templated DNA replication initiation"/>
    <property type="evidence" value="ECO:0007669"/>
    <property type="project" value="InterPro"/>
</dbReference>
<feature type="compositionally biased region" description="Polar residues" evidence="3">
    <location>
        <begin position="1"/>
        <end position="20"/>
    </location>
</feature>
<dbReference type="InterPro" id="IPR036390">
    <property type="entry name" value="WH_DNA-bd_sf"/>
</dbReference>
<proteinExistence type="inferred from homology"/>
<keyword evidence="2" id="KW-0131">Cell cycle</keyword>
<dbReference type="InterPro" id="IPR045173">
    <property type="entry name" value="Cdt1"/>
</dbReference>
<dbReference type="InterPro" id="IPR032054">
    <property type="entry name" value="Cdt1_C"/>
</dbReference>
<dbReference type="OrthoDB" id="341730at2759"/>
<dbReference type="PANTHER" id="PTHR28637:SF1">
    <property type="entry name" value="DNA REPLICATION FACTOR CDT1"/>
    <property type="match status" value="1"/>
</dbReference>
<evidence type="ECO:0000256" key="1">
    <source>
        <dbReference type="ARBA" id="ARBA00008356"/>
    </source>
</evidence>
<dbReference type="GO" id="GO:0000278">
    <property type="term" value="P:mitotic cell cycle"/>
    <property type="evidence" value="ECO:0007669"/>
    <property type="project" value="TreeGrafter"/>
</dbReference>
<evidence type="ECO:0000313" key="5">
    <source>
        <dbReference type="EMBL" id="VDH99576.1"/>
    </source>
</evidence>
<evidence type="ECO:0000256" key="2">
    <source>
        <dbReference type="ARBA" id="ARBA00023306"/>
    </source>
</evidence>
<feature type="region of interest" description="Disordered" evidence="3">
    <location>
        <begin position="526"/>
        <end position="546"/>
    </location>
</feature>
<dbReference type="CDD" id="cd08767">
    <property type="entry name" value="Cdt1_c"/>
    <property type="match status" value="1"/>
</dbReference>
<comment type="caution">
    <text evidence="5">The sequence shown here is derived from an EMBL/GenBank/DDBJ whole genome shotgun (WGS) entry which is preliminary data.</text>
</comment>
<dbReference type="GO" id="GO:0071163">
    <property type="term" value="P:DNA replication preinitiation complex assembly"/>
    <property type="evidence" value="ECO:0007669"/>
    <property type="project" value="InterPro"/>
</dbReference>
<dbReference type="GO" id="GO:0003677">
    <property type="term" value="F:DNA binding"/>
    <property type="evidence" value="ECO:0007669"/>
    <property type="project" value="InterPro"/>
</dbReference>
<protein>
    <submittedName>
        <fullName evidence="5">Chromatin licensing and DNA replication factor 1</fullName>
    </submittedName>
</protein>
<dbReference type="AlphaFoldDB" id="A0A8B6C355"/>
<sequence>MSQAHVTDFFSTRKNKNGGNPSKRRKLGGTNEVANVFSVQETNKTPQQTVNNNANVEDTRPENAVLQTMPEAKSSSRTNRSTKKRLPKSLASKNQPLLKDLFNHQSDKDGYRQVMEEVTSAWDEHDGPLLTPSKRSKEQNDSDSEMAQGSKKRSRCGSKKVEIEETPEKCFEDNTRTEVKARKQLILKQVADNVSEDQTPMLNKPETSTCKDIPMSPRLKKTIEKVKLLGSIEKKFTADNVKDKLKKCGRLEEIKAQLSQMSKNLKDLKKTPAESPKLGKFETVTIESPIKEIIKPKEASPLKQKAPAYERFHSLATPAPPTLSLPYKYKLLAEMFRNCDTVVSMLHNRAEVCTFSKLKAAVQDMGKRNFEKKNLGQIKAVDPSVYTLRQEKGFSAFGNKKSGYQLTVEANLAQENESVSVSYKTRQTFTAKHLLERRSVFTNKLISIVKRHHKEFLSNLDKPLNVPDDKITRWHPKFRLDEVADIEPSDLPKPPNVEVYQTAKDVLENARGKVLPNVEKALENVSRTQKETPVVSTDKPKDERNEMRGVPQTLLEKIRAKEAKKMEAAMMRNPVEDKRQKMLQKLPEMMRILRGHFVMEKKPALLKTEIVTKLVDSCRSAIAVGDVETHLNLMIEVLPQWLKQIEIKKGKYIKMDRNMELQTLIAHVNKSIDS</sequence>